<dbReference type="Ensembl" id="ENSSPUT00000004137.1">
    <property type="protein sequence ID" value="ENSSPUP00000003892.1"/>
    <property type="gene ID" value="ENSSPUG00000002993.1"/>
</dbReference>
<keyword evidence="8" id="KW-0379">Hydroxylation</keyword>
<dbReference type="InterPro" id="IPR020837">
    <property type="entry name" value="Fibrinogen_CS"/>
</dbReference>
<keyword evidence="5" id="KW-1015">Disulfide bond</keyword>
<dbReference type="CDD" id="cd00087">
    <property type="entry name" value="FReD"/>
    <property type="match status" value="1"/>
</dbReference>
<dbReference type="OMA" id="QGSCAKE"/>
<dbReference type="FunFam" id="3.90.215.10:FF:000001">
    <property type="entry name" value="Tenascin isoform 1"/>
    <property type="match status" value="1"/>
</dbReference>
<dbReference type="GeneTree" id="ENSGT00940000164070"/>
<keyword evidence="7" id="KW-0800">Toxin</keyword>
<dbReference type="GO" id="GO:0072377">
    <property type="term" value="P:blood coagulation, common pathway"/>
    <property type="evidence" value="ECO:0007669"/>
    <property type="project" value="TreeGrafter"/>
</dbReference>
<evidence type="ECO:0000256" key="8">
    <source>
        <dbReference type="ARBA" id="ARBA00023278"/>
    </source>
</evidence>
<dbReference type="PANTHER" id="PTHR47221">
    <property type="entry name" value="FIBRINOGEN ALPHA CHAIN"/>
    <property type="match status" value="1"/>
</dbReference>
<dbReference type="GO" id="GO:0005201">
    <property type="term" value="F:extracellular matrix structural constituent"/>
    <property type="evidence" value="ECO:0007669"/>
    <property type="project" value="TreeGrafter"/>
</dbReference>
<evidence type="ECO:0000256" key="2">
    <source>
        <dbReference type="ARBA" id="ARBA00004613"/>
    </source>
</evidence>
<evidence type="ECO:0000313" key="11">
    <source>
        <dbReference type="Proteomes" id="UP000694392"/>
    </source>
</evidence>
<protein>
    <recommendedName>
        <fullName evidence="9">Fibrinogen C-terminal domain-containing protein</fullName>
    </recommendedName>
</protein>
<comment type="subcellular location">
    <subcellularLocation>
        <location evidence="2">Secreted</location>
    </subcellularLocation>
</comment>
<dbReference type="Gene3D" id="4.10.530.10">
    <property type="entry name" value="Gamma-fibrinogen Carboxyl Terminal Fragment, domain 2"/>
    <property type="match status" value="1"/>
</dbReference>
<dbReference type="NCBIfam" id="NF040941">
    <property type="entry name" value="GGGWT_bact"/>
    <property type="match status" value="1"/>
</dbReference>
<organism evidence="10 11">
    <name type="scientific">Sphenodon punctatus</name>
    <name type="common">Tuatara</name>
    <name type="synonym">Hatteria punctata</name>
    <dbReference type="NCBI Taxonomy" id="8508"/>
    <lineage>
        <taxon>Eukaryota</taxon>
        <taxon>Metazoa</taxon>
        <taxon>Chordata</taxon>
        <taxon>Craniata</taxon>
        <taxon>Vertebrata</taxon>
        <taxon>Euteleostomi</taxon>
        <taxon>Lepidosauria</taxon>
        <taxon>Sphenodontia</taxon>
        <taxon>Sphenodontidae</taxon>
        <taxon>Sphenodon</taxon>
    </lineage>
</organism>
<evidence type="ECO:0000313" key="10">
    <source>
        <dbReference type="Ensembl" id="ENSSPUP00000003892.1"/>
    </source>
</evidence>
<dbReference type="GO" id="GO:0005577">
    <property type="term" value="C:fibrinogen complex"/>
    <property type="evidence" value="ECO:0007669"/>
    <property type="project" value="TreeGrafter"/>
</dbReference>
<feature type="domain" description="Fibrinogen C-terminal" evidence="9">
    <location>
        <begin position="8"/>
        <end position="242"/>
    </location>
</feature>
<dbReference type="InterPro" id="IPR014716">
    <property type="entry name" value="Fibrinogen_a/b/g_C_1"/>
</dbReference>
<dbReference type="SMART" id="SM00186">
    <property type="entry name" value="FBG"/>
    <property type="match status" value="1"/>
</dbReference>
<comment type="similarity">
    <text evidence="3">Belongs to the ficolin lectin family. Veficolin subfamily.</text>
</comment>
<dbReference type="InterPro" id="IPR002181">
    <property type="entry name" value="Fibrinogen_a/b/g_C_dom"/>
</dbReference>
<reference evidence="10" key="1">
    <citation type="submission" date="2025-08" db="UniProtKB">
        <authorList>
            <consortium name="Ensembl"/>
        </authorList>
    </citation>
    <scope>IDENTIFICATION</scope>
</reference>
<evidence type="ECO:0000256" key="5">
    <source>
        <dbReference type="ARBA" id="ARBA00023157"/>
    </source>
</evidence>
<dbReference type="GO" id="GO:0070527">
    <property type="term" value="P:platelet aggregation"/>
    <property type="evidence" value="ECO:0007669"/>
    <property type="project" value="TreeGrafter"/>
</dbReference>
<evidence type="ECO:0000256" key="1">
    <source>
        <dbReference type="ARBA" id="ARBA00003654"/>
    </source>
</evidence>
<dbReference type="Pfam" id="PF00147">
    <property type="entry name" value="Fibrinogen_C"/>
    <property type="match status" value="1"/>
</dbReference>
<dbReference type="GO" id="GO:0042730">
    <property type="term" value="P:fibrinolysis"/>
    <property type="evidence" value="ECO:0007669"/>
    <property type="project" value="TreeGrafter"/>
</dbReference>
<evidence type="ECO:0000259" key="9">
    <source>
        <dbReference type="PROSITE" id="PS51406"/>
    </source>
</evidence>
<reference evidence="10" key="2">
    <citation type="submission" date="2025-09" db="UniProtKB">
        <authorList>
            <consortium name="Ensembl"/>
        </authorList>
    </citation>
    <scope>IDENTIFICATION</scope>
</reference>
<dbReference type="Proteomes" id="UP000694392">
    <property type="component" value="Unplaced"/>
</dbReference>
<keyword evidence="7" id="KW-1216">Complement system impairing toxin</keyword>
<dbReference type="SUPFAM" id="SSF56496">
    <property type="entry name" value="Fibrinogen C-terminal domain-like"/>
    <property type="match status" value="1"/>
</dbReference>
<dbReference type="Gene3D" id="3.90.215.10">
    <property type="entry name" value="Gamma Fibrinogen, chain A, domain 1"/>
    <property type="match status" value="1"/>
</dbReference>
<keyword evidence="6" id="KW-0325">Glycoprotein</keyword>
<dbReference type="AlphaFoldDB" id="A0A8D0GDZ1"/>
<sequence>AHLPPTSGNLIVYDHDCSTAFYSGKTNSGYYRIRPRADREPFLVYCDMSDGGGWSVIQRRSNGKENFQRQWADYKLGFGQFQNKNDDYWLGNDHIHDLLARGESSLKIDLMDWHGERRYAVYENFQIKDEKDNYRLWVGTYSGNAGDALSGGSNFETQWSASLNGMQFSTADKDNDRFLRGSCAAENKCGWWFNRCHAANLNGQYFRKGSYHGSYDNGVIWATWHGLWYSLKYTAMKIRPPSFVDVASGEGSLNY</sequence>
<dbReference type="InterPro" id="IPR037579">
    <property type="entry name" value="FIB_ANG-like"/>
</dbReference>
<dbReference type="PROSITE" id="PS00514">
    <property type="entry name" value="FIBRINOGEN_C_1"/>
    <property type="match status" value="1"/>
</dbReference>
<keyword evidence="4" id="KW-0964">Secreted</keyword>
<evidence type="ECO:0000256" key="3">
    <source>
        <dbReference type="ARBA" id="ARBA00006932"/>
    </source>
</evidence>
<accession>A0A8D0GDZ1</accession>
<name>A0A8D0GDZ1_SPHPU</name>
<dbReference type="PANTHER" id="PTHR47221:SF5">
    <property type="entry name" value="FIBRINOGEN C-TERMINAL DOMAIN-CONTAINING PROTEIN"/>
    <property type="match status" value="1"/>
</dbReference>
<evidence type="ECO:0000256" key="6">
    <source>
        <dbReference type="ARBA" id="ARBA00023180"/>
    </source>
</evidence>
<proteinExistence type="inferred from homology"/>
<evidence type="ECO:0000256" key="7">
    <source>
        <dbReference type="ARBA" id="ARBA00023220"/>
    </source>
</evidence>
<evidence type="ECO:0000256" key="4">
    <source>
        <dbReference type="ARBA" id="ARBA00022525"/>
    </source>
</evidence>
<dbReference type="GO" id="GO:0030674">
    <property type="term" value="F:protein-macromolecule adaptor activity"/>
    <property type="evidence" value="ECO:0007669"/>
    <property type="project" value="TreeGrafter"/>
</dbReference>
<comment type="function">
    <text evidence="1">Initiates complement activation and/or interferes in platelet aggregation and/or blood coagulation.</text>
</comment>
<dbReference type="GO" id="GO:0034116">
    <property type="term" value="P:positive regulation of heterotypic cell-cell adhesion"/>
    <property type="evidence" value="ECO:0007669"/>
    <property type="project" value="TreeGrafter"/>
</dbReference>
<keyword evidence="11" id="KW-1185">Reference proteome</keyword>
<dbReference type="InterPro" id="IPR036056">
    <property type="entry name" value="Fibrinogen-like_C"/>
</dbReference>
<dbReference type="PROSITE" id="PS51406">
    <property type="entry name" value="FIBRINOGEN_C_2"/>
    <property type="match status" value="1"/>
</dbReference>